<evidence type="ECO:0000313" key="9">
    <source>
        <dbReference type="EMBL" id="SVA18340.1"/>
    </source>
</evidence>
<keyword evidence="1" id="KW-0547">Nucleotide-binding</keyword>
<dbReference type="CDD" id="cd18787">
    <property type="entry name" value="SF2_C_DEAD"/>
    <property type="match status" value="1"/>
</dbReference>
<evidence type="ECO:0000256" key="4">
    <source>
        <dbReference type="ARBA" id="ARBA00022840"/>
    </source>
</evidence>
<dbReference type="InterPro" id="IPR050079">
    <property type="entry name" value="DEAD_box_RNA_helicase"/>
</dbReference>
<dbReference type="PROSITE" id="PS51192">
    <property type="entry name" value="HELICASE_ATP_BIND_1"/>
    <property type="match status" value="1"/>
</dbReference>
<evidence type="ECO:0000256" key="2">
    <source>
        <dbReference type="ARBA" id="ARBA00022801"/>
    </source>
</evidence>
<dbReference type="InterPro" id="IPR014001">
    <property type="entry name" value="Helicase_ATP-bd"/>
</dbReference>
<organism evidence="9">
    <name type="scientific">marine metagenome</name>
    <dbReference type="NCBI Taxonomy" id="408172"/>
    <lineage>
        <taxon>unclassified sequences</taxon>
        <taxon>metagenomes</taxon>
        <taxon>ecological metagenomes</taxon>
    </lineage>
</organism>
<dbReference type="GO" id="GO:0005524">
    <property type="term" value="F:ATP binding"/>
    <property type="evidence" value="ECO:0007669"/>
    <property type="project" value="UniProtKB-KW"/>
</dbReference>
<dbReference type="PANTHER" id="PTHR47959:SF13">
    <property type="entry name" value="ATP-DEPENDENT RNA HELICASE RHLE"/>
    <property type="match status" value="1"/>
</dbReference>
<dbReference type="Pfam" id="PF00271">
    <property type="entry name" value="Helicase_C"/>
    <property type="match status" value="1"/>
</dbReference>
<dbReference type="EMBL" id="UINC01004997">
    <property type="protein sequence ID" value="SVA18340.1"/>
    <property type="molecule type" value="Genomic_DNA"/>
</dbReference>
<evidence type="ECO:0008006" key="10">
    <source>
        <dbReference type="Google" id="ProtNLM"/>
    </source>
</evidence>
<keyword evidence="3" id="KW-0347">Helicase</keyword>
<keyword evidence="2" id="KW-0378">Hydrolase</keyword>
<evidence type="ECO:0000256" key="5">
    <source>
        <dbReference type="SAM" id="MobiDB-lite"/>
    </source>
</evidence>
<proteinExistence type="predicted"/>
<dbReference type="PANTHER" id="PTHR47959">
    <property type="entry name" value="ATP-DEPENDENT RNA HELICASE RHLE-RELATED"/>
    <property type="match status" value="1"/>
</dbReference>
<keyword evidence="4" id="KW-0067">ATP-binding</keyword>
<dbReference type="PROSITE" id="PS51195">
    <property type="entry name" value="Q_MOTIF"/>
    <property type="match status" value="1"/>
</dbReference>
<evidence type="ECO:0000259" key="6">
    <source>
        <dbReference type="PROSITE" id="PS51192"/>
    </source>
</evidence>
<dbReference type="SUPFAM" id="SSF52540">
    <property type="entry name" value="P-loop containing nucleoside triphosphate hydrolases"/>
    <property type="match status" value="1"/>
</dbReference>
<accession>A0A381TQP2</accession>
<dbReference type="SMART" id="SM00490">
    <property type="entry name" value="HELICc"/>
    <property type="match status" value="1"/>
</dbReference>
<protein>
    <recommendedName>
        <fullName evidence="10">RNA helicase</fullName>
    </recommendedName>
</protein>
<evidence type="ECO:0000256" key="1">
    <source>
        <dbReference type="ARBA" id="ARBA00022741"/>
    </source>
</evidence>
<feature type="domain" description="DEAD-box RNA helicase Q" evidence="8">
    <location>
        <begin position="3"/>
        <end position="31"/>
    </location>
</feature>
<dbReference type="GO" id="GO:0016787">
    <property type="term" value="F:hydrolase activity"/>
    <property type="evidence" value="ECO:0007669"/>
    <property type="project" value="UniProtKB-KW"/>
</dbReference>
<dbReference type="InterPro" id="IPR044742">
    <property type="entry name" value="DEAD/DEAH_RhlB"/>
</dbReference>
<feature type="region of interest" description="Disordered" evidence="5">
    <location>
        <begin position="388"/>
        <end position="542"/>
    </location>
</feature>
<dbReference type="GO" id="GO:0003676">
    <property type="term" value="F:nucleic acid binding"/>
    <property type="evidence" value="ECO:0007669"/>
    <property type="project" value="InterPro"/>
</dbReference>
<dbReference type="InterPro" id="IPR011545">
    <property type="entry name" value="DEAD/DEAH_box_helicase_dom"/>
</dbReference>
<feature type="compositionally biased region" description="Low complexity" evidence="5">
    <location>
        <begin position="495"/>
        <end position="505"/>
    </location>
</feature>
<gene>
    <name evidence="9" type="ORF">METZ01_LOCUS71194</name>
</gene>
<dbReference type="CDD" id="cd00268">
    <property type="entry name" value="DEADc"/>
    <property type="match status" value="1"/>
</dbReference>
<dbReference type="InterPro" id="IPR014014">
    <property type="entry name" value="RNA_helicase_DEAD_Q_motif"/>
</dbReference>
<dbReference type="Gene3D" id="3.40.50.300">
    <property type="entry name" value="P-loop containing nucleotide triphosphate hydrolases"/>
    <property type="match status" value="2"/>
</dbReference>
<dbReference type="InterPro" id="IPR027417">
    <property type="entry name" value="P-loop_NTPase"/>
</dbReference>
<evidence type="ECO:0000256" key="3">
    <source>
        <dbReference type="ARBA" id="ARBA00022806"/>
    </source>
</evidence>
<dbReference type="SMART" id="SM00487">
    <property type="entry name" value="DEXDc"/>
    <property type="match status" value="1"/>
</dbReference>
<dbReference type="PROSITE" id="PS51194">
    <property type="entry name" value="HELICASE_CTER"/>
    <property type="match status" value="1"/>
</dbReference>
<reference evidence="9" key="1">
    <citation type="submission" date="2018-05" db="EMBL/GenBank/DDBJ databases">
        <authorList>
            <person name="Lanie J.A."/>
            <person name="Ng W.-L."/>
            <person name="Kazmierczak K.M."/>
            <person name="Andrzejewski T.M."/>
            <person name="Davidsen T.M."/>
            <person name="Wayne K.J."/>
            <person name="Tettelin H."/>
            <person name="Glass J.I."/>
            <person name="Rusch D."/>
            <person name="Podicherti R."/>
            <person name="Tsui H.-C.T."/>
            <person name="Winkler M.E."/>
        </authorList>
    </citation>
    <scope>NUCLEOTIDE SEQUENCE</scope>
</reference>
<evidence type="ECO:0000259" key="8">
    <source>
        <dbReference type="PROSITE" id="PS51195"/>
    </source>
</evidence>
<sequence>MTITFAQLGVPDTICRALARNGITQPFAIQAATITDALAGRDVCGRAPTGSGKTLAFGIPIAINVERAKPKMPRALILAPTRELAEQIHEEIRSFAGQVRIGVVYGGVGYGPQIAALRRGVDILVACPGRLEDLIEQGLVDLRAVDHVVLDEADRMADMGFMPAVRRLLEQTSSDRQTLLFSATLDGDVAKLTRDHQRDPVHHEVGEDTPDITAARHLFWKVPRAERTGVLAEAVGTAWPAIVFCRTRHGSDRLARQLDKAGIRTAAIHGGRSQSQRTRALSDFINGKVHALVATDVAARGIHVDDVAAVFHFDPPEDHKAYIHRSGRTARAGRSGVVISLLTPEQVKDAQRMQREIGLDEPVGEPEAEVLLESVPSPATAARAVAYVAPEHRQSEERGQRNRNRNGDRDRRGQGSRGGQGNRNGRSRSQSSQDRDRNDSEQSDRRDGGGNSSNRSRNGKPRTRSSGGSNSSNRSRNGSGGNSSNRSRNGGGGNSSNRSRNGNSENRSRNGNGGGKPRTRSNGSTGGPNRKARRAHLQSGTA</sequence>
<feature type="compositionally biased region" description="Basic and acidic residues" evidence="5">
    <location>
        <begin position="390"/>
        <end position="413"/>
    </location>
</feature>
<dbReference type="Pfam" id="PF00270">
    <property type="entry name" value="DEAD"/>
    <property type="match status" value="1"/>
</dbReference>
<dbReference type="AlphaFoldDB" id="A0A381TQP2"/>
<feature type="compositionally biased region" description="Basic and acidic residues" evidence="5">
    <location>
        <begin position="433"/>
        <end position="448"/>
    </location>
</feature>
<dbReference type="InterPro" id="IPR001650">
    <property type="entry name" value="Helicase_C-like"/>
</dbReference>
<name>A0A381TQP2_9ZZZZ</name>
<feature type="domain" description="Helicase C-terminal" evidence="7">
    <location>
        <begin position="230"/>
        <end position="376"/>
    </location>
</feature>
<feature type="domain" description="Helicase ATP-binding" evidence="6">
    <location>
        <begin position="34"/>
        <end position="203"/>
    </location>
</feature>
<dbReference type="GO" id="GO:0003724">
    <property type="term" value="F:RNA helicase activity"/>
    <property type="evidence" value="ECO:0007669"/>
    <property type="project" value="InterPro"/>
</dbReference>
<dbReference type="GO" id="GO:0005829">
    <property type="term" value="C:cytosol"/>
    <property type="evidence" value="ECO:0007669"/>
    <property type="project" value="TreeGrafter"/>
</dbReference>
<feature type="compositionally biased region" description="Low complexity" evidence="5">
    <location>
        <begin position="423"/>
        <end position="432"/>
    </location>
</feature>
<evidence type="ECO:0000259" key="7">
    <source>
        <dbReference type="PROSITE" id="PS51194"/>
    </source>
</evidence>
<feature type="compositionally biased region" description="Low complexity" evidence="5">
    <location>
        <begin position="464"/>
        <end position="488"/>
    </location>
</feature>